<proteinExistence type="predicted"/>
<keyword evidence="5" id="KW-1185">Reference proteome</keyword>
<feature type="signal peptide" evidence="3">
    <location>
        <begin position="1"/>
        <end position="16"/>
    </location>
</feature>
<name>A0AAN8FF65_TRICO</name>
<sequence length="240" mass="26256">MFEGMGIFLVLPLSLALKCYVKSGEDKFGAERIDTVHPGESCAYIYTHYCPKDGKGLILSPYTSFAQSLSYEPCEMTRTKLRCLCGSDLCNGPKMITQKLRDQKTGGGVFKRKHMQCVRKSGADFEELSKNTSAEKGQDENVPDSDDSHNETAAAEVHEANPDLWHENDNFLDKGGGSFRGRLLPQQGLSGGMILVIVFVACLVVAAIVILIVIVIISRDRTKKSSKSSKRSDGSKGAKQ</sequence>
<feature type="transmembrane region" description="Helical" evidence="2">
    <location>
        <begin position="192"/>
        <end position="217"/>
    </location>
</feature>
<evidence type="ECO:0000256" key="3">
    <source>
        <dbReference type="SAM" id="SignalP"/>
    </source>
</evidence>
<feature type="compositionally biased region" description="Basic and acidic residues" evidence="1">
    <location>
        <begin position="146"/>
        <end position="155"/>
    </location>
</feature>
<evidence type="ECO:0000313" key="4">
    <source>
        <dbReference type="EMBL" id="KAK5975144.1"/>
    </source>
</evidence>
<comment type="caution">
    <text evidence="4">The sequence shown here is derived from an EMBL/GenBank/DDBJ whole genome shotgun (WGS) entry which is preliminary data.</text>
</comment>
<keyword evidence="2" id="KW-1133">Transmembrane helix</keyword>
<organism evidence="4 5">
    <name type="scientific">Trichostrongylus colubriformis</name>
    <name type="common">Black scour worm</name>
    <dbReference type="NCBI Taxonomy" id="6319"/>
    <lineage>
        <taxon>Eukaryota</taxon>
        <taxon>Metazoa</taxon>
        <taxon>Ecdysozoa</taxon>
        <taxon>Nematoda</taxon>
        <taxon>Chromadorea</taxon>
        <taxon>Rhabditida</taxon>
        <taxon>Rhabditina</taxon>
        <taxon>Rhabditomorpha</taxon>
        <taxon>Strongyloidea</taxon>
        <taxon>Trichostrongylidae</taxon>
        <taxon>Trichostrongylus</taxon>
    </lineage>
</organism>
<dbReference type="EMBL" id="WIXE01013401">
    <property type="protein sequence ID" value="KAK5975144.1"/>
    <property type="molecule type" value="Genomic_DNA"/>
</dbReference>
<accession>A0AAN8FF65</accession>
<keyword evidence="2" id="KW-0812">Transmembrane</keyword>
<dbReference type="Proteomes" id="UP001331761">
    <property type="component" value="Unassembled WGS sequence"/>
</dbReference>
<keyword evidence="2" id="KW-0472">Membrane</keyword>
<reference evidence="4 5" key="1">
    <citation type="submission" date="2019-10" db="EMBL/GenBank/DDBJ databases">
        <title>Assembly and Annotation for the nematode Trichostrongylus colubriformis.</title>
        <authorList>
            <person name="Martin J."/>
        </authorList>
    </citation>
    <scope>NUCLEOTIDE SEQUENCE [LARGE SCALE GENOMIC DNA]</scope>
    <source>
        <strain evidence="4">G859</strain>
        <tissue evidence="4">Whole worm</tissue>
    </source>
</reference>
<evidence type="ECO:0000256" key="1">
    <source>
        <dbReference type="SAM" id="MobiDB-lite"/>
    </source>
</evidence>
<dbReference type="AlphaFoldDB" id="A0AAN8FF65"/>
<feature type="region of interest" description="Disordered" evidence="1">
    <location>
        <begin position="130"/>
        <end position="155"/>
    </location>
</feature>
<evidence type="ECO:0000313" key="5">
    <source>
        <dbReference type="Proteomes" id="UP001331761"/>
    </source>
</evidence>
<gene>
    <name evidence="4" type="ORF">GCK32_013961</name>
</gene>
<keyword evidence="3" id="KW-0732">Signal</keyword>
<evidence type="ECO:0000256" key="2">
    <source>
        <dbReference type="SAM" id="Phobius"/>
    </source>
</evidence>
<protein>
    <submittedName>
        <fullName evidence="4">Uncharacterized protein</fullName>
    </submittedName>
</protein>
<feature type="chain" id="PRO_5042824947" evidence="3">
    <location>
        <begin position="17"/>
        <end position="240"/>
    </location>
</feature>